<feature type="domain" description="YjiS-like" evidence="1">
    <location>
        <begin position="25"/>
        <end position="61"/>
    </location>
</feature>
<keyword evidence="3" id="KW-1185">Reference proteome</keyword>
<dbReference type="RefSeq" id="WP_342070489.1">
    <property type="nucleotide sequence ID" value="NZ_CP151762.1"/>
</dbReference>
<dbReference type="AlphaFoldDB" id="A0AAN0NHM7"/>
<dbReference type="KEGG" id="yag:AABB28_02075"/>
<dbReference type="Pfam" id="PF06568">
    <property type="entry name" value="YjiS-like"/>
    <property type="match status" value="1"/>
</dbReference>
<evidence type="ECO:0000313" key="2">
    <source>
        <dbReference type="EMBL" id="WZU64122.1"/>
    </source>
</evidence>
<dbReference type="Proteomes" id="UP001451782">
    <property type="component" value="Chromosome"/>
</dbReference>
<name>A0AAN0NHM7_9RHOB</name>
<protein>
    <submittedName>
        <fullName evidence="2">DUF1127 domain-containing protein</fullName>
    </submittedName>
</protein>
<evidence type="ECO:0000313" key="3">
    <source>
        <dbReference type="Proteomes" id="UP001451782"/>
    </source>
</evidence>
<dbReference type="EMBL" id="CP151762">
    <property type="protein sequence ID" value="WZU64122.1"/>
    <property type="molecule type" value="Genomic_DNA"/>
</dbReference>
<proteinExistence type="predicted"/>
<reference evidence="2 3" key="1">
    <citation type="submission" date="2024-04" db="EMBL/GenBank/DDBJ databases">
        <title>Phylogenomic analyses of a clade within the roseobacter group suggest taxonomic reassignments of species of the genera Aestuariivita, Citreicella, Loktanella, Nautella, Pelagibaca, Ruegeria, Thalassobius, Thiobacimonas and Tropicibacter, and the proposal o.</title>
        <authorList>
            <person name="Jeon C.O."/>
        </authorList>
    </citation>
    <scope>NUCLEOTIDE SEQUENCE [LARGE SCALE GENOMIC DNA]</scope>
    <source>
        <strain evidence="2 3">G8-12</strain>
    </source>
</reference>
<evidence type="ECO:0000259" key="1">
    <source>
        <dbReference type="Pfam" id="PF06568"/>
    </source>
</evidence>
<organism evidence="2 3">
    <name type="scientific">Yoonia algicola</name>
    <dbReference type="NCBI Taxonomy" id="3137368"/>
    <lineage>
        <taxon>Bacteria</taxon>
        <taxon>Pseudomonadati</taxon>
        <taxon>Pseudomonadota</taxon>
        <taxon>Alphaproteobacteria</taxon>
        <taxon>Rhodobacterales</taxon>
        <taxon>Paracoccaceae</taxon>
        <taxon>Yoonia</taxon>
    </lineage>
</organism>
<dbReference type="InterPro" id="IPR009506">
    <property type="entry name" value="YjiS-like"/>
</dbReference>
<gene>
    <name evidence="2" type="ORF">AABB28_02075</name>
</gene>
<sequence>MTVHTETFFAGTSLSERFASFRAQLADKAAKRRVYHQTLSELESLSNRDLADLGMSRSMIQSVAYEAAYAE</sequence>
<accession>A0AAN0NHM7</accession>